<proteinExistence type="predicted"/>
<accession>A0A226E8T3</accession>
<feature type="compositionally biased region" description="Basic residues" evidence="1">
    <location>
        <begin position="1"/>
        <end position="18"/>
    </location>
</feature>
<comment type="caution">
    <text evidence="2">The sequence shown here is derived from an EMBL/GenBank/DDBJ whole genome shotgun (WGS) entry which is preliminary data.</text>
</comment>
<name>A0A226E8T3_FOLCA</name>
<keyword evidence="3" id="KW-1185">Reference proteome</keyword>
<dbReference type="Proteomes" id="UP000198287">
    <property type="component" value="Unassembled WGS sequence"/>
</dbReference>
<evidence type="ECO:0000313" key="2">
    <source>
        <dbReference type="EMBL" id="OXA53992.1"/>
    </source>
</evidence>
<dbReference type="OrthoDB" id="8290230at2759"/>
<evidence type="ECO:0000256" key="1">
    <source>
        <dbReference type="SAM" id="MobiDB-lite"/>
    </source>
</evidence>
<sequence length="403" mass="46388">MRRQNGVKPRTIKHKHNNHNTTNGRSSTPDNSYCSPSKNFSWISAALVTIIAWALYKDQLSAQYNPADYMYQVKASHILKNYCHLVDGLIQFMNDTEQAHLNNPIVLLLKNKMKPIQNRISSLKVQTQQYEKMERIPGGPQHFISTAISELEEIRDVQLSQLDSEVAKIVGGVRKNIDTFLKTDTLIRDLFIQHEPTITCLHHEGINFRDWHVCEKSLQFVENVTPSPLATLIHFRKQLEVLADKFATREGMVLVLLDQLKKNGVTLKLTGGNDERNPDKVSETSVNDPAFLQGLMKIWEMWQDNDEDRNQAFGNGMEEYFLESVVPLMEDIAEEVASSQDMFDEVGCLMSAGIQRAEYFAEKHNAAQPDKLYMEIKSFIEKDIKNLRGRVENLQYQYYKVNY</sequence>
<evidence type="ECO:0000313" key="3">
    <source>
        <dbReference type="Proteomes" id="UP000198287"/>
    </source>
</evidence>
<gene>
    <name evidence="2" type="ORF">Fcan01_10972</name>
</gene>
<organism evidence="2 3">
    <name type="scientific">Folsomia candida</name>
    <name type="common">Springtail</name>
    <dbReference type="NCBI Taxonomy" id="158441"/>
    <lineage>
        <taxon>Eukaryota</taxon>
        <taxon>Metazoa</taxon>
        <taxon>Ecdysozoa</taxon>
        <taxon>Arthropoda</taxon>
        <taxon>Hexapoda</taxon>
        <taxon>Collembola</taxon>
        <taxon>Entomobryomorpha</taxon>
        <taxon>Isotomoidea</taxon>
        <taxon>Isotomidae</taxon>
        <taxon>Proisotominae</taxon>
        <taxon>Folsomia</taxon>
    </lineage>
</organism>
<protein>
    <submittedName>
        <fullName evidence="2">Uncharacterized protein</fullName>
    </submittedName>
</protein>
<reference evidence="2 3" key="1">
    <citation type="submission" date="2015-12" db="EMBL/GenBank/DDBJ databases">
        <title>The genome of Folsomia candida.</title>
        <authorList>
            <person name="Faddeeva A."/>
            <person name="Derks M.F."/>
            <person name="Anvar Y."/>
            <person name="Smit S."/>
            <person name="Van Straalen N."/>
            <person name="Roelofs D."/>
        </authorList>
    </citation>
    <scope>NUCLEOTIDE SEQUENCE [LARGE SCALE GENOMIC DNA]</scope>
    <source>
        <strain evidence="2 3">VU population</strain>
        <tissue evidence="2">Whole body</tissue>
    </source>
</reference>
<dbReference type="AlphaFoldDB" id="A0A226E8T3"/>
<dbReference type="EMBL" id="LNIX01000005">
    <property type="protein sequence ID" value="OXA53992.1"/>
    <property type="molecule type" value="Genomic_DNA"/>
</dbReference>
<feature type="region of interest" description="Disordered" evidence="1">
    <location>
        <begin position="1"/>
        <end position="31"/>
    </location>
</feature>